<feature type="compositionally biased region" description="Basic and acidic residues" evidence="1">
    <location>
        <begin position="724"/>
        <end position="742"/>
    </location>
</feature>
<proteinExistence type="predicted"/>
<feature type="compositionally biased region" description="Basic residues" evidence="1">
    <location>
        <begin position="313"/>
        <end position="322"/>
    </location>
</feature>
<feature type="compositionally biased region" description="Basic residues" evidence="1">
    <location>
        <begin position="378"/>
        <end position="388"/>
    </location>
</feature>
<dbReference type="EMBL" id="BQXS01011898">
    <property type="protein sequence ID" value="GKT17957.1"/>
    <property type="molecule type" value="Genomic_DNA"/>
</dbReference>
<feature type="region of interest" description="Disordered" evidence="1">
    <location>
        <begin position="562"/>
        <end position="608"/>
    </location>
</feature>
<feature type="compositionally biased region" description="Low complexity" evidence="1">
    <location>
        <begin position="771"/>
        <end position="807"/>
    </location>
</feature>
<evidence type="ECO:0000313" key="3">
    <source>
        <dbReference type="Proteomes" id="UP001057375"/>
    </source>
</evidence>
<feature type="compositionally biased region" description="Polar residues" evidence="1">
    <location>
        <begin position="679"/>
        <end position="691"/>
    </location>
</feature>
<feature type="compositionally biased region" description="Polar residues" evidence="1">
    <location>
        <begin position="325"/>
        <end position="346"/>
    </location>
</feature>
<evidence type="ECO:0000313" key="2">
    <source>
        <dbReference type="EMBL" id="GKT17957.1"/>
    </source>
</evidence>
<dbReference type="Proteomes" id="UP001057375">
    <property type="component" value="Unassembled WGS sequence"/>
</dbReference>
<feature type="compositionally biased region" description="Polar residues" evidence="1">
    <location>
        <begin position="405"/>
        <end position="423"/>
    </location>
</feature>
<feature type="region of interest" description="Disordered" evidence="1">
    <location>
        <begin position="310"/>
        <end position="364"/>
    </location>
</feature>
<sequence length="877" mass="96925">MLEEHFFDQIKLSPLLQGLHVKCPSYIIASGVKELSWYVSSLNSRKQRTIIRKKSSATSVQSITDCFAREAATSRALRPGASFCTIYMSVPDVVDPIAIPSDAGTFRDVISYVFGRKRRCEIVTHRCGRGHVDEVTFPLCIQGSNPHFSSFAATLYQKAKPTSHIPTCSPLYVPSSTLIVATIRRKTRKSDDSSFPLGDSLVKDVEEVGSTDATASSSYFEYTVTQGHEDMPISHPSLDTAFPLPYPHTTVSMPEGSLRARIRRCLLTLVSHFSISLCGVNVVGLTVTFGISNNDESDLSLLSVNALAVHRTKEQRKRKKAGKSVVSNPSKEMNRSLHPSSASSVKSKGFTPRSKGLKSPSPYAQPLIRDSAQIMAHKKVKSVLKKTPKGSGYGRKIPSQPRPKTANSISRPGMRSSMSYPAQTPSRFTPRPPSSDHRLSSGSVSTLSKRPKSAIVRPKSASMVPPLPPSFSVSVSAAARPPSEQRLKSLSTPKHVTMKRTKIDQIFHREVVEEEKKRKRKAQEWLLQKRQAGVLDLLVYGFKDEQVHRVGDEFGDVGIERRSKSANSLRPSSAAFRRSDMNPSPFQGNCDAKIPTRPRPSSSYSSSLIRELPCSPIRDYIVTGDVGKAELASAFFHEPSDRENDGTGIISVTPMQQQPASMAHPAILSEKEEIGGNENVAQSIQQEQAQSGEDKDDFDEDFDFEDDEEKEQKKSPQSEIPLTSKKDTDQVPHNTSEFKHPTDDDEFDEFDEFDESPHDPSDVNPNPLPQPISERSSPLSRSSVTTPTRMRSPSTRSSSHLSNSPSRCQSPLKASSYFKELSSIYMPKVPIDLRGETVMGKSHSPIRRVCGRLNSHIKDSEVESNSEDGNTLEKLQE</sequence>
<feature type="region of interest" description="Disordered" evidence="1">
    <location>
        <begin position="378"/>
        <end position="461"/>
    </location>
</feature>
<feature type="compositionally biased region" description="Acidic residues" evidence="1">
    <location>
        <begin position="743"/>
        <end position="754"/>
    </location>
</feature>
<evidence type="ECO:0000256" key="1">
    <source>
        <dbReference type="SAM" id="MobiDB-lite"/>
    </source>
</evidence>
<comment type="caution">
    <text evidence="2">The sequence shown here is derived from an EMBL/GenBank/DDBJ whole genome shotgun (WGS) entry which is preliminary data.</text>
</comment>
<accession>A0ABQ5JUR8</accession>
<feature type="region of interest" description="Disordered" evidence="1">
    <location>
        <begin position="675"/>
        <end position="811"/>
    </location>
</feature>
<gene>
    <name evidence="2" type="ORF">ADUPG1_011209</name>
</gene>
<feature type="compositionally biased region" description="Acidic residues" evidence="1">
    <location>
        <begin position="694"/>
        <end position="709"/>
    </location>
</feature>
<reference evidence="2" key="1">
    <citation type="submission" date="2022-03" db="EMBL/GenBank/DDBJ databases">
        <title>Draft genome sequence of Aduncisulcus paluster, a free-living microaerophilic Fornicata.</title>
        <authorList>
            <person name="Yuyama I."/>
            <person name="Kume K."/>
            <person name="Tamura T."/>
            <person name="Inagaki Y."/>
            <person name="Hashimoto T."/>
        </authorList>
    </citation>
    <scope>NUCLEOTIDE SEQUENCE</scope>
    <source>
        <strain evidence="2">NY0171</strain>
    </source>
</reference>
<name>A0ABQ5JUR8_9EUKA</name>
<feature type="region of interest" description="Disordered" evidence="1">
    <location>
        <begin position="857"/>
        <end position="877"/>
    </location>
</feature>
<protein>
    <submittedName>
        <fullName evidence="2">Uncharacterized protein</fullName>
    </submittedName>
</protein>
<organism evidence="2 3">
    <name type="scientific">Aduncisulcus paluster</name>
    <dbReference type="NCBI Taxonomy" id="2918883"/>
    <lineage>
        <taxon>Eukaryota</taxon>
        <taxon>Metamonada</taxon>
        <taxon>Carpediemonas-like organisms</taxon>
        <taxon>Aduncisulcus</taxon>
    </lineage>
</organism>
<keyword evidence="3" id="KW-1185">Reference proteome</keyword>